<keyword evidence="8" id="KW-1185">Reference proteome</keyword>
<dbReference type="Pfam" id="PF00589">
    <property type="entry name" value="Phage_integrase"/>
    <property type="match status" value="1"/>
</dbReference>
<feature type="domain" description="Core-binding (CB)" evidence="6">
    <location>
        <begin position="14"/>
        <end position="97"/>
    </location>
</feature>
<evidence type="ECO:0000313" key="7">
    <source>
        <dbReference type="EMBL" id="SFU95649.1"/>
    </source>
</evidence>
<protein>
    <submittedName>
        <fullName evidence="7">Site-specific recombinase XerD</fullName>
    </submittedName>
</protein>
<gene>
    <name evidence="7" type="ORF">SAMN05421543_11564</name>
</gene>
<dbReference type="AlphaFoldDB" id="A0A1I7KE05"/>
<sequence length="322" mass="35661">MPDRIPQPTQQATTSVAKLVESAHDYMRHSKAKNTVKAYKSDWQSFSRWCDERGVCSLPAHPTTVALYLSYLADEGYKASTIGRRMISIGLAHKAKGYPSPASDENVKAVWRGIRNTIGVAPNGKSPVLVEDLRRMLRHAPDDLMGLRDRALLLIGFAGAFRRSELVSLNVEDVEFAREGLIITLRRSKTDQEGEGRKVGIPYGSYLETCPVRTLQAWLEESGISSGPLFRRVTKDRQIGTDRLSDKTVARIVKKYTTVIGLDARKYAGHSLRAGLATSAAMAGASEREIMAQTGHRSVMMVRRYIRDGNLFRANAAARIGL</sequence>
<dbReference type="PROSITE" id="PS51900">
    <property type="entry name" value="CB"/>
    <property type="match status" value="1"/>
</dbReference>
<dbReference type="InterPro" id="IPR052925">
    <property type="entry name" value="Phage_Integrase-like_Recomb"/>
</dbReference>
<dbReference type="GO" id="GO:0006310">
    <property type="term" value="P:DNA recombination"/>
    <property type="evidence" value="ECO:0007669"/>
    <property type="project" value="UniProtKB-KW"/>
</dbReference>
<dbReference type="InterPro" id="IPR010998">
    <property type="entry name" value="Integrase_recombinase_N"/>
</dbReference>
<dbReference type="SUPFAM" id="SSF47823">
    <property type="entry name" value="lambda integrase-like, N-terminal domain"/>
    <property type="match status" value="1"/>
</dbReference>
<dbReference type="Pfam" id="PF02899">
    <property type="entry name" value="Phage_int_SAM_1"/>
    <property type="match status" value="1"/>
</dbReference>
<reference evidence="8" key="1">
    <citation type="submission" date="2016-10" db="EMBL/GenBank/DDBJ databases">
        <authorList>
            <person name="Varghese N."/>
        </authorList>
    </citation>
    <scope>NUCLEOTIDE SEQUENCE [LARGE SCALE GENOMIC DNA]</scope>
    <source>
        <strain evidence="8">DSM 17980</strain>
    </source>
</reference>
<evidence type="ECO:0000313" key="8">
    <source>
        <dbReference type="Proteomes" id="UP000183508"/>
    </source>
</evidence>
<keyword evidence="1" id="KW-0229">DNA integration</keyword>
<dbReference type="InterPro" id="IPR011010">
    <property type="entry name" value="DNA_brk_join_enz"/>
</dbReference>
<proteinExistence type="predicted"/>
<name>A0A1I7KE05_9BACL</name>
<dbReference type="GO" id="GO:0003677">
    <property type="term" value="F:DNA binding"/>
    <property type="evidence" value="ECO:0007669"/>
    <property type="project" value="UniProtKB-UniRule"/>
</dbReference>
<dbReference type="EMBL" id="FPBV01000015">
    <property type="protein sequence ID" value="SFU95649.1"/>
    <property type="molecule type" value="Genomic_DNA"/>
</dbReference>
<evidence type="ECO:0000256" key="3">
    <source>
        <dbReference type="ARBA" id="ARBA00023172"/>
    </source>
</evidence>
<feature type="domain" description="Tyr recombinase" evidence="5">
    <location>
        <begin position="123"/>
        <end position="318"/>
    </location>
</feature>
<evidence type="ECO:0000259" key="6">
    <source>
        <dbReference type="PROSITE" id="PS51900"/>
    </source>
</evidence>
<dbReference type="PANTHER" id="PTHR34605">
    <property type="entry name" value="PHAGE_INTEGRASE DOMAIN-CONTAINING PROTEIN"/>
    <property type="match status" value="1"/>
</dbReference>
<dbReference type="InterPro" id="IPR004107">
    <property type="entry name" value="Integrase_SAM-like_N"/>
</dbReference>
<dbReference type="RefSeq" id="WP_074954038.1">
    <property type="nucleotide sequence ID" value="NZ_FPBV01000015.1"/>
</dbReference>
<dbReference type="InterPro" id="IPR002104">
    <property type="entry name" value="Integrase_catalytic"/>
</dbReference>
<dbReference type="GO" id="GO:0015074">
    <property type="term" value="P:DNA integration"/>
    <property type="evidence" value="ECO:0007669"/>
    <property type="project" value="UniProtKB-KW"/>
</dbReference>
<organism evidence="7 8">
    <name type="scientific">Alicyclobacillus macrosporangiidus</name>
    <dbReference type="NCBI Taxonomy" id="392015"/>
    <lineage>
        <taxon>Bacteria</taxon>
        <taxon>Bacillati</taxon>
        <taxon>Bacillota</taxon>
        <taxon>Bacilli</taxon>
        <taxon>Bacillales</taxon>
        <taxon>Alicyclobacillaceae</taxon>
        <taxon>Alicyclobacillus</taxon>
    </lineage>
</organism>
<evidence type="ECO:0000256" key="1">
    <source>
        <dbReference type="ARBA" id="ARBA00022908"/>
    </source>
</evidence>
<evidence type="ECO:0000256" key="2">
    <source>
        <dbReference type="ARBA" id="ARBA00023125"/>
    </source>
</evidence>
<dbReference type="InterPro" id="IPR013762">
    <property type="entry name" value="Integrase-like_cat_sf"/>
</dbReference>
<dbReference type="PROSITE" id="PS51898">
    <property type="entry name" value="TYR_RECOMBINASE"/>
    <property type="match status" value="1"/>
</dbReference>
<keyword evidence="2 4" id="KW-0238">DNA-binding</keyword>
<keyword evidence="3" id="KW-0233">DNA recombination</keyword>
<accession>A0A1I7KE05</accession>
<evidence type="ECO:0000256" key="4">
    <source>
        <dbReference type="PROSITE-ProRule" id="PRU01248"/>
    </source>
</evidence>
<dbReference type="Proteomes" id="UP000183508">
    <property type="component" value="Unassembled WGS sequence"/>
</dbReference>
<dbReference type="Gene3D" id="1.10.150.130">
    <property type="match status" value="1"/>
</dbReference>
<dbReference type="STRING" id="392015.SAMN05421543_11564"/>
<dbReference type="OrthoDB" id="9815875at2"/>
<dbReference type="CDD" id="cd00799">
    <property type="entry name" value="INT_Cre_C"/>
    <property type="match status" value="1"/>
</dbReference>
<evidence type="ECO:0000259" key="5">
    <source>
        <dbReference type="PROSITE" id="PS51898"/>
    </source>
</evidence>
<dbReference type="SUPFAM" id="SSF56349">
    <property type="entry name" value="DNA breaking-rejoining enzymes"/>
    <property type="match status" value="1"/>
</dbReference>
<dbReference type="InterPro" id="IPR044068">
    <property type="entry name" value="CB"/>
</dbReference>
<dbReference type="PANTHER" id="PTHR34605:SF4">
    <property type="entry name" value="DNA ADENINE METHYLTRANSFERASE"/>
    <property type="match status" value="1"/>
</dbReference>
<dbReference type="Gene3D" id="1.10.443.10">
    <property type="entry name" value="Intergrase catalytic core"/>
    <property type="match status" value="1"/>
</dbReference>